<gene>
    <name evidence="9" type="ORF">MNBD_ALPHA12-1943</name>
</gene>
<dbReference type="SUPFAM" id="SSF54862">
    <property type="entry name" value="4Fe-4S ferredoxins"/>
    <property type="match status" value="2"/>
</dbReference>
<dbReference type="PROSITE" id="PS00198">
    <property type="entry name" value="4FE4S_FER_1"/>
    <property type="match status" value="2"/>
</dbReference>
<organism evidence="9">
    <name type="scientific">hydrothermal vent metagenome</name>
    <dbReference type="NCBI Taxonomy" id="652676"/>
    <lineage>
        <taxon>unclassified sequences</taxon>
        <taxon>metagenomes</taxon>
        <taxon>ecological metagenomes</taxon>
    </lineage>
</organism>
<proteinExistence type="predicted"/>
<dbReference type="GO" id="GO:0046872">
    <property type="term" value="F:metal ion binding"/>
    <property type="evidence" value="ECO:0007669"/>
    <property type="project" value="UniProtKB-KW"/>
</dbReference>
<keyword evidence="6" id="KW-0408">Iron</keyword>
<evidence type="ECO:0000256" key="1">
    <source>
        <dbReference type="ARBA" id="ARBA00022448"/>
    </source>
</evidence>
<evidence type="ECO:0000256" key="2">
    <source>
        <dbReference type="ARBA" id="ARBA00022485"/>
    </source>
</evidence>
<dbReference type="InterPro" id="IPR050572">
    <property type="entry name" value="Fe-S_Ferredoxin"/>
</dbReference>
<accession>A0A3B0TS67</accession>
<dbReference type="PANTHER" id="PTHR43687">
    <property type="entry name" value="ADENYLYLSULFATE REDUCTASE, BETA SUBUNIT"/>
    <property type="match status" value="1"/>
</dbReference>
<dbReference type="Gene3D" id="3.30.70.20">
    <property type="match status" value="2"/>
</dbReference>
<evidence type="ECO:0000256" key="7">
    <source>
        <dbReference type="ARBA" id="ARBA00023014"/>
    </source>
</evidence>
<dbReference type="PROSITE" id="PS51379">
    <property type="entry name" value="4FE4S_FER_2"/>
    <property type="match status" value="3"/>
</dbReference>
<dbReference type="AlphaFoldDB" id="A0A3B0TS67"/>
<dbReference type="EMBL" id="UOEO01000098">
    <property type="protein sequence ID" value="VAW19033.1"/>
    <property type="molecule type" value="Genomic_DNA"/>
</dbReference>
<keyword evidence="5" id="KW-0249">Electron transport</keyword>
<evidence type="ECO:0000256" key="5">
    <source>
        <dbReference type="ARBA" id="ARBA00022982"/>
    </source>
</evidence>
<dbReference type="InterPro" id="IPR017896">
    <property type="entry name" value="4Fe4S_Fe-S-bd"/>
</dbReference>
<reference evidence="9" key="1">
    <citation type="submission" date="2018-06" db="EMBL/GenBank/DDBJ databases">
        <authorList>
            <person name="Zhirakovskaya E."/>
        </authorList>
    </citation>
    <scope>NUCLEOTIDE SEQUENCE</scope>
</reference>
<feature type="domain" description="4Fe-4S ferredoxin-type" evidence="8">
    <location>
        <begin position="294"/>
        <end position="323"/>
    </location>
</feature>
<evidence type="ECO:0000256" key="4">
    <source>
        <dbReference type="ARBA" id="ARBA00022737"/>
    </source>
</evidence>
<keyword evidence="2" id="KW-0004">4Fe-4S</keyword>
<evidence type="ECO:0000313" key="9">
    <source>
        <dbReference type="EMBL" id="VAW19033.1"/>
    </source>
</evidence>
<keyword evidence="4" id="KW-0677">Repeat</keyword>
<keyword evidence="1" id="KW-0813">Transport</keyword>
<feature type="domain" description="4Fe-4S ferredoxin-type" evidence="8">
    <location>
        <begin position="259"/>
        <end position="290"/>
    </location>
</feature>
<protein>
    <recommendedName>
        <fullName evidence="8">4Fe-4S ferredoxin-type domain-containing protein</fullName>
    </recommendedName>
</protein>
<evidence type="ECO:0000256" key="6">
    <source>
        <dbReference type="ARBA" id="ARBA00023004"/>
    </source>
</evidence>
<keyword evidence="3" id="KW-0479">Metal-binding</keyword>
<keyword evidence="7" id="KW-0411">Iron-sulfur</keyword>
<evidence type="ECO:0000256" key="3">
    <source>
        <dbReference type="ARBA" id="ARBA00022723"/>
    </source>
</evidence>
<dbReference type="InterPro" id="IPR017900">
    <property type="entry name" value="4Fe4S_Fe_S_CS"/>
</dbReference>
<sequence>MAENVFKTAAALWSGSVLLVEEARCVNIRSRSEICARCVKACPKNAIELDLDSVVITDDCTDCGACLPACPSGALRLEGFWPANLLQTLDNGKTLDLHCRESTGANGGVVIPCHQVLDARLVAAFAGSGCTQINIHGLENCQTCRHGSAIKALEKTDRALKRWLGEDAPYLDLYPQEAQSGSSQTAQRHDQIKIDRRNFFKLARSQAAAAATSWTAPLKEEAPNPYASFAGELIPAEPDPYQSTMALRIDDIAWKKKSLPIYWRQFTDACNLCMSCAERCPTGALEALAGNLAKGIAFSSLLCTNCGLCTQVCPFDAINSGAVRNPEFITSTPVILKQLQLNKCSQCQSEFIPKTPDETLCLTCSNEQEIEDEWLSFMGA</sequence>
<name>A0A3B0TS67_9ZZZZ</name>
<evidence type="ECO:0000259" key="8">
    <source>
        <dbReference type="PROSITE" id="PS51379"/>
    </source>
</evidence>
<feature type="domain" description="4Fe-4S ferredoxin-type" evidence="8">
    <location>
        <begin position="51"/>
        <end position="80"/>
    </location>
</feature>
<dbReference type="Pfam" id="PF12838">
    <property type="entry name" value="Fer4_7"/>
    <property type="match status" value="2"/>
</dbReference>
<dbReference type="GO" id="GO:0051539">
    <property type="term" value="F:4 iron, 4 sulfur cluster binding"/>
    <property type="evidence" value="ECO:0007669"/>
    <property type="project" value="UniProtKB-KW"/>
</dbReference>
<dbReference type="PANTHER" id="PTHR43687:SF6">
    <property type="entry name" value="L-ASPARTATE SEMIALDEHYDE SULFURTRANSFERASE IRON-SULFUR SUBUNIT"/>
    <property type="match status" value="1"/>
</dbReference>